<evidence type="ECO:0000256" key="1">
    <source>
        <dbReference type="ARBA" id="ARBA00001947"/>
    </source>
</evidence>
<dbReference type="Gene3D" id="3.30.2010.10">
    <property type="entry name" value="Metalloproteases ('zincins'), catalytic domain"/>
    <property type="match status" value="1"/>
</dbReference>
<evidence type="ECO:0000256" key="12">
    <source>
        <dbReference type="SAM" id="Phobius"/>
    </source>
</evidence>
<feature type="chain" id="PRO_5046789713" evidence="13">
    <location>
        <begin position="22"/>
        <end position="613"/>
    </location>
</feature>
<comment type="subcellular location">
    <subcellularLocation>
        <location evidence="2">Cell membrane</location>
        <topology evidence="2">Multi-pass membrane protein</topology>
    </subcellularLocation>
</comment>
<keyword evidence="9 12" id="KW-1133">Transmembrane helix</keyword>
<protein>
    <submittedName>
        <fullName evidence="15">M48 family metallopeptidase</fullName>
    </submittedName>
</protein>
<feature type="signal peptide" evidence="13">
    <location>
        <begin position="1"/>
        <end position="21"/>
    </location>
</feature>
<keyword evidence="13" id="KW-0732">Signal</keyword>
<dbReference type="Proteomes" id="UP001551675">
    <property type="component" value="Unassembled WGS sequence"/>
</dbReference>
<dbReference type="Pfam" id="PF01435">
    <property type="entry name" value="Peptidase_M48"/>
    <property type="match status" value="1"/>
</dbReference>
<proteinExistence type="predicted"/>
<dbReference type="RefSeq" id="WP_358132413.1">
    <property type="nucleotide sequence ID" value="NZ_JBFALK010000005.1"/>
</dbReference>
<dbReference type="InterPro" id="IPR050083">
    <property type="entry name" value="HtpX_protease"/>
</dbReference>
<evidence type="ECO:0000313" key="16">
    <source>
        <dbReference type="Proteomes" id="UP001551675"/>
    </source>
</evidence>
<reference evidence="15 16" key="1">
    <citation type="submission" date="2024-06" db="EMBL/GenBank/DDBJ databases">
        <title>The Natural Products Discovery Center: Release of the First 8490 Sequenced Strains for Exploring Actinobacteria Biosynthetic Diversity.</title>
        <authorList>
            <person name="Kalkreuter E."/>
            <person name="Kautsar S.A."/>
            <person name="Yang D."/>
            <person name="Bader C.D."/>
            <person name="Teijaro C.N."/>
            <person name="Fluegel L."/>
            <person name="Davis C.M."/>
            <person name="Simpson J.R."/>
            <person name="Lauterbach L."/>
            <person name="Steele A.D."/>
            <person name="Gui C."/>
            <person name="Meng S."/>
            <person name="Li G."/>
            <person name="Viehrig K."/>
            <person name="Ye F."/>
            <person name="Su P."/>
            <person name="Kiefer A.F."/>
            <person name="Nichols A."/>
            <person name="Cepeda A.J."/>
            <person name="Yan W."/>
            <person name="Fan B."/>
            <person name="Jiang Y."/>
            <person name="Adhikari A."/>
            <person name="Zheng C.-J."/>
            <person name="Schuster L."/>
            <person name="Cowan T.M."/>
            <person name="Smanski M.J."/>
            <person name="Chevrette M.G."/>
            <person name="De Carvalho L.P.S."/>
            <person name="Shen B."/>
        </authorList>
    </citation>
    <scope>NUCLEOTIDE SEQUENCE [LARGE SCALE GENOMIC DNA]</scope>
    <source>
        <strain evidence="15 16">NPDC050100</strain>
    </source>
</reference>
<evidence type="ECO:0000256" key="3">
    <source>
        <dbReference type="ARBA" id="ARBA00022475"/>
    </source>
</evidence>
<feature type="domain" description="Peptidase M48" evidence="14">
    <location>
        <begin position="89"/>
        <end position="308"/>
    </location>
</feature>
<evidence type="ECO:0000256" key="9">
    <source>
        <dbReference type="ARBA" id="ARBA00022989"/>
    </source>
</evidence>
<accession>A0ABV3GD00</accession>
<keyword evidence="8" id="KW-0862">Zinc</keyword>
<evidence type="ECO:0000256" key="4">
    <source>
        <dbReference type="ARBA" id="ARBA00022670"/>
    </source>
</evidence>
<dbReference type="InterPro" id="IPR001915">
    <property type="entry name" value="Peptidase_M48"/>
</dbReference>
<keyword evidence="7" id="KW-0378">Hydrolase</keyword>
<dbReference type="EMBL" id="JBFALK010000005">
    <property type="protein sequence ID" value="MEV0969482.1"/>
    <property type="molecule type" value="Genomic_DNA"/>
</dbReference>
<feature type="transmembrane region" description="Helical" evidence="12">
    <location>
        <begin position="38"/>
        <end position="60"/>
    </location>
</feature>
<name>A0ABV3GD00_MICGL</name>
<comment type="cofactor">
    <cofactor evidence="1">
        <name>Zn(2+)</name>
        <dbReference type="ChEBI" id="CHEBI:29105"/>
    </cofactor>
</comment>
<keyword evidence="16" id="KW-1185">Reference proteome</keyword>
<evidence type="ECO:0000259" key="14">
    <source>
        <dbReference type="Pfam" id="PF01435"/>
    </source>
</evidence>
<evidence type="ECO:0000256" key="2">
    <source>
        <dbReference type="ARBA" id="ARBA00004651"/>
    </source>
</evidence>
<comment type="caution">
    <text evidence="15">The sequence shown here is derived from an EMBL/GenBank/DDBJ whole genome shotgun (WGS) entry which is preliminary data.</text>
</comment>
<keyword evidence="11 12" id="KW-0472">Membrane</keyword>
<dbReference type="PANTHER" id="PTHR43221">
    <property type="entry name" value="PROTEASE HTPX"/>
    <property type="match status" value="1"/>
</dbReference>
<evidence type="ECO:0000256" key="5">
    <source>
        <dbReference type="ARBA" id="ARBA00022692"/>
    </source>
</evidence>
<sequence length="613" mass="65668">MVNTMRAGLSLAMLAGFFAVAAAQLAAAVALAFWLSTVIAGAIAVKLVWSCFAGAVLAVGRGTWKAIRSRPEAPAGLLLTPGNAPVLWATVRELAAEAGTRAPDEIWLIPEVNAAVQEESRLLGLVGGRRRLCLGLPLLHTMTVAQVRAVLAHELGHYSGKHTRLSAPAYRGRLVIAHTLRQIGPYNPAGWIFKGYARLYLLADNAVSRRQEFEADRVSAGVAGVDAAASALHEIRVLDAAWSFFLDRYVELGWESGFAPDDLFAGFGALVAARRGELDELRGSTPEERGSRWDTHPPLNERISAIRALPRTSTRPDERPAAVLVPDLTEAGRALQGEVVATGERTVLPWPQFTAATLGAMVQREADAVFRTVARTTGRPEVGLADVLDLIASGRLTEIAQPFFPTATRREVGALFAGPLETVLRLAALRSGVAGWRHSWSGSAEFVGMDGTPVALEEIARTAVSPGGLDKVWAELDRLGIDAQRAAPAERAPTTFGSQVIGGLANVKVQGTEYDLVVLSTGLVLVAGPGTSDQGRQRMRELVGSTPAAKLAEWYRFVPYEEITSARVSKEIPLRAELTLHGGAVVPLEEKWTSEELDKGSRDRLVRVLGEIG</sequence>
<keyword evidence="10" id="KW-0482">Metalloprotease</keyword>
<organism evidence="15 16">
    <name type="scientific">Microtetraspora glauca</name>
    <dbReference type="NCBI Taxonomy" id="1996"/>
    <lineage>
        <taxon>Bacteria</taxon>
        <taxon>Bacillati</taxon>
        <taxon>Actinomycetota</taxon>
        <taxon>Actinomycetes</taxon>
        <taxon>Streptosporangiales</taxon>
        <taxon>Streptosporangiaceae</taxon>
        <taxon>Microtetraspora</taxon>
    </lineage>
</organism>
<keyword evidence="3" id="KW-1003">Cell membrane</keyword>
<evidence type="ECO:0000256" key="6">
    <source>
        <dbReference type="ARBA" id="ARBA00022723"/>
    </source>
</evidence>
<evidence type="ECO:0000256" key="7">
    <source>
        <dbReference type="ARBA" id="ARBA00022801"/>
    </source>
</evidence>
<dbReference type="PANTHER" id="PTHR43221:SF1">
    <property type="entry name" value="PROTEASE HTPX"/>
    <property type="match status" value="1"/>
</dbReference>
<keyword evidence="5 12" id="KW-0812">Transmembrane</keyword>
<evidence type="ECO:0000256" key="11">
    <source>
        <dbReference type="ARBA" id="ARBA00023136"/>
    </source>
</evidence>
<keyword evidence="4" id="KW-0645">Protease</keyword>
<evidence type="ECO:0000256" key="8">
    <source>
        <dbReference type="ARBA" id="ARBA00022833"/>
    </source>
</evidence>
<dbReference type="CDD" id="cd07328">
    <property type="entry name" value="M48_Ste24p_like"/>
    <property type="match status" value="1"/>
</dbReference>
<gene>
    <name evidence="15" type="ORF">AB0I59_12665</name>
</gene>
<evidence type="ECO:0000256" key="13">
    <source>
        <dbReference type="SAM" id="SignalP"/>
    </source>
</evidence>
<evidence type="ECO:0000313" key="15">
    <source>
        <dbReference type="EMBL" id="MEV0969482.1"/>
    </source>
</evidence>
<evidence type="ECO:0000256" key="10">
    <source>
        <dbReference type="ARBA" id="ARBA00023049"/>
    </source>
</evidence>
<keyword evidence="6" id="KW-0479">Metal-binding</keyword>